<dbReference type="EMBL" id="BMAW01103208">
    <property type="protein sequence ID" value="GFT08045.1"/>
    <property type="molecule type" value="Genomic_DNA"/>
</dbReference>
<gene>
    <name evidence="1" type="ORF">NPIL_187421</name>
</gene>
<name>A0A8X6TGF9_NEPPI</name>
<keyword evidence="2" id="KW-1185">Reference proteome</keyword>
<evidence type="ECO:0000313" key="2">
    <source>
        <dbReference type="Proteomes" id="UP000887013"/>
    </source>
</evidence>
<protein>
    <submittedName>
        <fullName evidence="1">Uncharacterized protein</fullName>
    </submittedName>
</protein>
<dbReference type="Proteomes" id="UP000887013">
    <property type="component" value="Unassembled WGS sequence"/>
</dbReference>
<sequence length="147" mass="16931">MVDSFATFSFDLQSTLRLHVFRSLKVWFSLMLLPYSACANKFRDSSRSHHSYLSVQMRDTCHFYLSTLSDNRDCCRLRDCQFLIDKMPSGNVTVTSGRNGLLPRLSLQSLFSCGRRLMSHDTLVKATKTKIFLHFQTGRKLPLVGRN</sequence>
<dbReference type="AlphaFoldDB" id="A0A8X6TGF9"/>
<evidence type="ECO:0000313" key="1">
    <source>
        <dbReference type="EMBL" id="GFT08045.1"/>
    </source>
</evidence>
<organism evidence="1 2">
    <name type="scientific">Nephila pilipes</name>
    <name type="common">Giant wood spider</name>
    <name type="synonym">Nephila maculata</name>
    <dbReference type="NCBI Taxonomy" id="299642"/>
    <lineage>
        <taxon>Eukaryota</taxon>
        <taxon>Metazoa</taxon>
        <taxon>Ecdysozoa</taxon>
        <taxon>Arthropoda</taxon>
        <taxon>Chelicerata</taxon>
        <taxon>Arachnida</taxon>
        <taxon>Araneae</taxon>
        <taxon>Araneomorphae</taxon>
        <taxon>Entelegynae</taxon>
        <taxon>Araneoidea</taxon>
        <taxon>Nephilidae</taxon>
        <taxon>Nephila</taxon>
    </lineage>
</organism>
<comment type="caution">
    <text evidence="1">The sequence shown here is derived from an EMBL/GenBank/DDBJ whole genome shotgun (WGS) entry which is preliminary data.</text>
</comment>
<accession>A0A8X6TGF9</accession>
<reference evidence="1" key="1">
    <citation type="submission" date="2020-08" db="EMBL/GenBank/DDBJ databases">
        <title>Multicomponent nature underlies the extraordinary mechanical properties of spider dragline silk.</title>
        <authorList>
            <person name="Kono N."/>
            <person name="Nakamura H."/>
            <person name="Mori M."/>
            <person name="Yoshida Y."/>
            <person name="Ohtoshi R."/>
            <person name="Malay A.D."/>
            <person name="Moran D.A.P."/>
            <person name="Tomita M."/>
            <person name="Numata K."/>
            <person name="Arakawa K."/>
        </authorList>
    </citation>
    <scope>NUCLEOTIDE SEQUENCE</scope>
</reference>
<proteinExistence type="predicted"/>